<proteinExistence type="predicted"/>
<dbReference type="EMBL" id="BSNS01000006">
    <property type="protein sequence ID" value="GLQ53741.1"/>
    <property type="molecule type" value="Genomic_DNA"/>
</dbReference>
<feature type="transmembrane region" description="Helical" evidence="1">
    <location>
        <begin position="57"/>
        <end position="80"/>
    </location>
</feature>
<keyword evidence="1" id="KW-0472">Membrane</keyword>
<keyword evidence="1" id="KW-1133">Transmembrane helix</keyword>
<evidence type="ECO:0000313" key="3">
    <source>
        <dbReference type="Proteomes" id="UP001156691"/>
    </source>
</evidence>
<protein>
    <submittedName>
        <fullName evidence="2">Uncharacterized protein</fullName>
    </submittedName>
</protein>
<keyword evidence="3" id="KW-1185">Reference proteome</keyword>
<name>A0ABQ5W1Q4_9HYPH</name>
<accession>A0ABQ5W1Q4</accession>
<sequence length="82" mass="9153">MAAFSPQQLEQLRQVFREELGNAGLRLDEPDLVDKAREDFRFLRKLRTGVDGVAAKIGWLVIAAIVGGVIWVFSLGLNAWRG</sequence>
<organism evidence="2 3">
    <name type="scientific">Devosia nitrariae</name>
    <dbReference type="NCBI Taxonomy" id="2071872"/>
    <lineage>
        <taxon>Bacteria</taxon>
        <taxon>Pseudomonadati</taxon>
        <taxon>Pseudomonadota</taxon>
        <taxon>Alphaproteobacteria</taxon>
        <taxon>Hyphomicrobiales</taxon>
        <taxon>Devosiaceae</taxon>
        <taxon>Devosia</taxon>
    </lineage>
</organism>
<comment type="caution">
    <text evidence="2">The sequence shown here is derived from an EMBL/GenBank/DDBJ whole genome shotgun (WGS) entry which is preliminary data.</text>
</comment>
<dbReference type="RefSeq" id="WP_284339189.1">
    <property type="nucleotide sequence ID" value="NZ_BSNS01000006.1"/>
</dbReference>
<evidence type="ECO:0000256" key="1">
    <source>
        <dbReference type="SAM" id="Phobius"/>
    </source>
</evidence>
<keyword evidence="1" id="KW-0812">Transmembrane</keyword>
<evidence type="ECO:0000313" key="2">
    <source>
        <dbReference type="EMBL" id="GLQ53741.1"/>
    </source>
</evidence>
<dbReference type="Proteomes" id="UP001156691">
    <property type="component" value="Unassembled WGS sequence"/>
</dbReference>
<reference evidence="3" key="1">
    <citation type="journal article" date="2019" name="Int. J. Syst. Evol. Microbiol.">
        <title>The Global Catalogue of Microorganisms (GCM) 10K type strain sequencing project: providing services to taxonomists for standard genome sequencing and annotation.</title>
        <authorList>
            <consortium name="The Broad Institute Genomics Platform"/>
            <consortium name="The Broad Institute Genome Sequencing Center for Infectious Disease"/>
            <person name="Wu L."/>
            <person name="Ma J."/>
        </authorList>
    </citation>
    <scope>NUCLEOTIDE SEQUENCE [LARGE SCALE GENOMIC DNA]</scope>
    <source>
        <strain evidence="3">NBRC 112416</strain>
    </source>
</reference>
<gene>
    <name evidence="2" type="ORF">GCM10010862_10000</name>
</gene>